<feature type="compositionally biased region" description="Polar residues" evidence="1">
    <location>
        <begin position="149"/>
        <end position="166"/>
    </location>
</feature>
<feature type="region of interest" description="Disordered" evidence="1">
    <location>
        <begin position="524"/>
        <end position="597"/>
    </location>
</feature>
<evidence type="ECO:0000313" key="2">
    <source>
        <dbReference type="EMBL" id="KAH0566124.1"/>
    </source>
</evidence>
<reference evidence="2" key="1">
    <citation type="submission" date="2021-03" db="EMBL/GenBank/DDBJ databases">
        <title>Comparative genomics and phylogenomic investigation of the class Geoglossomycetes provide insights into ecological specialization and systematics.</title>
        <authorList>
            <person name="Melie T."/>
            <person name="Pirro S."/>
            <person name="Miller A.N."/>
            <person name="Quandt A."/>
        </authorList>
    </citation>
    <scope>NUCLEOTIDE SEQUENCE</scope>
    <source>
        <strain evidence="2">CAQ_001_2017</strain>
    </source>
</reference>
<accession>A0A9P8LIY5</accession>
<feature type="compositionally biased region" description="Basic and acidic residues" evidence="1">
    <location>
        <begin position="546"/>
        <end position="575"/>
    </location>
</feature>
<feature type="compositionally biased region" description="Basic and acidic residues" evidence="1">
    <location>
        <begin position="757"/>
        <end position="771"/>
    </location>
</feature>
<feature type="compositionally biased region" description="Basic and acidic residues" evidence="1">
    <location>
        <begin position="1"/>
        <end position="11"/>
    </location>
</feature>
<evidence type="ECO:0000256" key="1">
    <source>
        <dbReference type="SAM" id="MobiDB-lite"/>
    </source>
</evidence>
<dbReference type="EMBL" id="JAGHQM010000033">
    <property type="protein sequence ID" value="KAH0566124.1"/>
    <property type="molecule type" value="Genomic_DNA"/>
</dbReference>
<feature type="region of interest" description="Disordered" evidence="1">
    <location>
        <begin position="75"/>
        <end position="98"/>
    </location>
</feature>
<dbReference type="Proteomes" id="UP000750711">
    <property type="component" value="Unassembled WGS sequence"/>
</dbReference>
<name>A0A9P8LIY5_9PEZI</name>
<evidence type="ECO:0008006" key="4">
    <source>
        <dbReference type="Google" id="ProtNLM"/>
    </source>
</evidence>
<protein>
    <recommendedName>
        <fullName evidence="4">Eisosome protein 1</fullName>
    </recommendedName>
</protein>
<keyword evidence="3" id="KW-1185">Reference proteome</keyword>
<feature type="region of interest" description="Disordered" evidence="1">
    <location>
        <begin position="149"/>
        <end position="180"/>
    </location>
</feature>
<gene>
    <name evidence="2" type="ORF">GP486_000485</name>
</gene>
<feature type="region of interest" description="Disordered" evidence="1">
    <location>
        <begin position="493"/>
        <end position="512"/>
    </location>
</feature>
<feature type="region of interest" description="Disordered" evidence="1">
    <location>
        <begin position="657"/>
        <end position="738"/>
    </location>
</feature>
<dbReference type="Pfam" id="PF12757">
    <property type="entry name" value="Eisosome1"/>
    <property type="match status" value="1"/>
</dbReference>
<sequence>MTSSTHLHESPFSKAPYSRPYDGSPKPGDQAAMAALHVMQPEDTTKATNEAPLSDTGLRLSTAGCTWNLQSLSEGDLPSSLGSPSGPSSACAAASLASSPHKLTSRLKSDPSASAFSAAVLAKDLKPAEQWQPEPSAHGAKAALLAHSRSSMEISSPHNSTSSQSLLPKLGPKPQPDPDYTTLGKIGSLKAVTGAMAAKRQRSGSAPTITGTWLNPECSAADALNAATVAHSPSMKSATFSVHGLPSTSKTDPMPLDFSRIHSIARDNVTRALTSTHAIPSQESSDGNRVDVQAATLSIARQFFTVQQSPTSAHLSTLEEEASKIAIERLARLHIEHESYRNCRRMDQARAMPLIQGRARRRAASEGQCKIQDEEQSGKIRYEMSQLTAKVAQVEAKKRERDCASLVAVAHKNVQASMHKMDEEILSYTGRLAPSMQREWEAKAIAAAEAESKIRMSSYGKIDIGGGKFMDQEEVNAVAAKKVRPLLDELNEKAEKERAKQEQIKREEQERKRVAKEDLLRERDLKDERKKTKGEHFASHMSPLETLEHKSKKAEQKRICREERQPKRAPEKLARSEQPAATSREIETKEPHTANPLVTDYIVPHRQDEGPVLNPLTEDDPVSPHVLVEGPALGVSPITPTSNYKDGVKKWLKEFSKRTNKSHGPDTDHVGNGKPPLEGMSPGEHDLTRSLELSSPSVGEATITGGGDPPSLRDRDNRDYLPNEGGARDNRKRGSVSTGTALASENMGLSYAFGHASSDDNGHENASHIFDEGSAPEIATGTTDHVCRRSVYESKFIEDL</sequence>
<proteinExistence type="predicted"/>
<comment type="caution">
    <text evidence="2">The sequence shown here is derived from an EMBL/GenBank/DDBJ whole genome shotgun (WGS) entry which is preliminary data.</text>
</comment>
<dbReference type="PANTHER" id="PTHR28298">
    <property type="entry name" value="EISOSOME PROTEIN 1"/>
    <property type="match status" value="1"/>
</dbReference>
<dbReference type="InterPro" id="IPR024527">
    <property type="entry name" value="Eisosome1"/>
</dbReference>
<dbReference type="PANTHER" id="PTHR28298:SF1">
    <property type="entry name" value="EISOSOME PROTEIN 1"/>
    <property type="match status" value="1"/>
</dbReference>
<feature type="compositionally biased region" description="Basic and acidic residues" evidence="1">
    <location>
        <begin position="524"/>
        <end position="538"/>
    </location>
</feature>
<feature type="compositionally biased region" description="Basic and acidic residues" evidence="1">
    <location>
        <begin position="657"/>
        <end position="671"/>
    </location>
</feature>
<feature type="region of interest" description="Disordered" evidence="1">
    <location>
        <begin position="1"/>
        <end position="29"/>
    </location>
</feature>
<dbReference type="GO" id="GO:0070941">
    <property type="term" value="P:eisosome assembly"/>
    <property type="evidence" value="ECO:0007669"/>
    <property type="project" value="TreeGrafter"/>
</dbReference>
<evidence type="ECO:0000313" key="3">
    <source>
        <dbReference type="Proteomes" id="UP000750711"/>
    </source>
</evidence>
<feature type="region of interest" description="Disordered" evidence="1">
    <location>
        <begin position="755"/>
        <end position="782"/>
    </location>
</feature>
<organism evidence="2 3">
    <name type="scientific">Trichoglossum hirsutum</name>
    <dbReference type="NCBI Taxonomy" id="265104"/>
    <lineage>
        <taxon>Eukaryota</taxon>
        <taxon>Fungi</taxon>
        <taxon>Dikarya</taxon>
        <taxon>Ascomycota</taxon>
        <taxon>Pezizomycotina</taxon>
        <taxon>Geoglossomycetes</taxon>
        <taxon>Geoglossales</taxon>
        <taxon>Geoglossaceae</taxon>
        <taxon>Trichoglossum</taxon>
    </lineage>
</organism>
<feature type="compositionally biased region" description="Basic and acidic residues" evidence="1">
    <location>
        <begin position="711"/>
        <end position="729"/>
    </location>
</feature>
<dbReference type="AlphaFoldDB" id="A0A9P8LIY5"/>